<reference evidence="1 2" key="1">
    <citation type="submission" date="2023-11" db="EMBL/GenBank/DDBJ databases">
        <title>Dfirmibasis_genome.</title>
        <authorList>
            <person name="Edelbroek B."/>
            <person name="Kjellin J."/>
            <person name="Jerlstrom-Hultqvist J."/>
            <person name="Soderbom F."/>
        </authorList>
    </citation>
    <scope>NUCLEOTIDE SEQUENCE [LARGE SCALE GENOMIC DNA]</scope>
    <source>
        <strain evidence="1 2">TNS-C-14</strain>
    </source>
</reference>
<dbReference type="Proteomes" id="UP001344447">
    <property type="component" value="Unassembled WGS sequence"/>
</dbReference>
<gene>
    <name evidence="1" type="ORF">RB653_010414</name>
</gene>
<evidence type="ECO:0000313" key="1">
    <source>
        <dbReference type="EMBL" id="KAK5575158.1"/>
    </source>
</evidence>
<comment type="caution">
    <text evidence="1">The sequence shown here is derived from an EMBL/GenBank/DDBJ whole genome shotgun (WGS) entry which is preliminary data.</text>
</comment>
<protein>
    <submittedName>
        <fullName evidence="1">Uncharacterized protein</fullName>
    </submittedName>
</protein>
<dbReference type="EMBL" id="JAVFKY010000006">
    <property type="protein sequence ID" value="KAK5575158.1"/>
    <property type="molecule type" value="Genomic_DNA"/>
</dbReference>
<keyword evidence="2" id="KW-1185">Reference proteome</keyword>
<proteinExistence type="predicted"/>
<name>A0AAN7TTQ3_9MYCE</name>
<dbReference type="AlphaFoldDB" id="A0AAN7TTQ3"/>
<accession>A0AAN7TTQ3</accession>
<evidence type="ECO:0000313" key="2">
    <source>
        <dbReference type="Proteomes" id="UP001344447"/>
    </source>
</evidence>
<sequence length="86" mass="8799">MAIFKSISSISNSTTSLNSWISNSNIVGSNNNENSVSCFDGGIGGIGGGLGGWGGLGGFDGGCGSGNFNIINIDIDIGRRHRRRCC</sequence>
<organism evidence="1 2">
    <name type="scientific">Dictyostelium firmibasis</name>
    <dbReference type="NCBI Taxonomy" id="79012"/>
    <lineage>
        <taxon>Eukaryota</taxon>
        <taxon>Amoebozoa</taxon>
        <taxon>Evosea</taxon>
        <taxon>Eumycetozoa</taxon>
        <taxon>Dictyostelia</taxon>
        <taxon>Dictyosteliales</taxon>
        <taxon>Dictyosteliaceae</taxon>
        <taxon>Dictyostelium</taxon>
    </lineage>
</organism>